<keyword evidence="1" id="KW-0962">Peroxisome biogenesis</keyword>
<dbReference type="AlphaFoldDB" id="A0AAU9JNJ8"/>
<keyword evidence="3" id="KW-0576">Peroxisome</keyword>
<dbReference type="EMBL" id="CAJZBQ010000043">
    <property type="protein sequence ID" value="CAG9327155.1"/>
    <property type="molecule type" value="Genomic_DNA"/>
</dbReference>
<evidence type="ECO:0000256" key="1">
    <source>
        <dbReference type="ARBA" id="ARBA00022593"/>
    </source>
</evidence>
<evidence type="ECO:0000313" key="6">
    <source>
        <dbReference type="Proteomes" id="UP001162131"/>
    </source>
</evidence>
<keyword evidence="2" id="KW-0472">Membrane</keyword>
<comment type="subcellular location">
    <subcellularLocation>
        <location evidence="4">Peroxisome membrane</location>
    </subcellularLocation>
</comment>
<organism evidence="5 6">
    <name type="scientific">Blepharisma stoltei</name>
    <dbReference type="NCBI Taxonomy" id="1481888"/>
    <lineage>
        <taxon>Eukaryota</taxon>
        <taxon>Sar</taxon>
        <taxon>Alveolata</taxon>
        <taxon>Ciliophora</taxon>
        <taxon>Postciliodesmatophora</taxon>
        <taxon>Heterotrichea</taxon>
        <taxon>Heterotrichida</taxon>
        <taxon>Blepharismidae</taxon>
        <taxon>Blepharisma</taxon>
    </lineage>
</organism>
<dbReference type="InterPro" id="IPR008733">
    <property type="entry name" value="PEX11"/>
</dbReference>
<evidence type="ECO:0000256" key="2">
    <source>
        <dbReference type="ARBA" id="ARBA00023136"/>
    </source>
</evidence>
<comment type="caution">
    <text evidence="5">The sequence shown here is derived from an EMBL/GenBank/DDBJ whole genome shotgun (WGS) entry which is preliminary data.</text>
</comment>
<evidence type="ECO:0000313" key="5">
    <source>
        <dbReference type="EMBL" id="CAG9327155.1"/>
    </source>
</evidence>
<dbReference type="PANTHER" id="PTHR12652">
    <property type="entry name" value="PEROXISOMAL BIOGENESIS FACTOR 11"/>
    <property type="match status" value="1"/>
</dbReference>
<evidence type="ECO:0000256" key="4">
    <source>
        <dbReference type="ARBA" id="ARBA00046271"/>
    </source>
</evidence>
<accession>A0AAU9JNJ8</accession>
<dbReference type="Pfam" id="PF05648">
    <property type="entry name" value="PEX11"/>
    <property type="match status" value="1"/>
</dbReference>
<dbReference type="GO" id="GO:0016559">
    <property type="term" value="P:peroxisome fission"/>
    <property type="evidence" value="ECO:0007669"/>
    <property type="project" value="InterPro"/>
</dbReference>
<protein>
    <submittedName>
        <fullName evidence="5">Uncharacterized protein</fullName>
    </submittedName>
</protein>
<proteinExistence type="predicted"/>
<sequence length="296" mass="33930">MVEADKVQNSKVRSGVQTSTCTPIGSKIMSIIKTFCALIKTAKGKEKIFALFQFSSSLYKHGFLESEFDISLKEKKTLYINSFEKTMKNGRKLMKSFMFFDEIAAIEKHISDNSKFSILKISEISYHFVSMVYYFLDNLIWCLDNKLFPLDDFRRVIRKLKDFSSLLRCIIQIIIAYIMVKKNRAIQLGIRSIFLGNSCRVFKNEGKLKNLLFSLLAYRTEFRFMIIDLSINIMRGLMSCQSLNLPGSSCISHRFSAVLGVISATLSIYNSINAECRAPLPTHEHKGRKLSDNLIL</sequence>
<dbReference type="PANTHER" id="PTHR12652:SF50">
    <property type="entry name" value="PEROXIN 11"/>
    <property type="match status" value="1"/>
</dbReference>
<gene>
    <name evidence="5" type="ORF">BSTOLATCC_MIC43197</name>
</gene>
<dbReference type="GO" id="GO:0005778">
    <property type="term" value="C:peroxisomal membrane"/>
    <property type="evidence" value="ECO:0007669"/>
    <property type="project" value="UniProtKB-SubCell"/>
</dbReference>
<reference evidence="5" key="1">
    <citation type="submission" date="2021-09" db="EMBL/GenBank/DDBJ databases">
        <authorList>
            <consortium name="AG Swart"/>
            <person name="Singh M."/>
            <person name="Singh A."/>
            <person name="Seah K."/>
            <person name="Emmerich C."/>
        </authorList>
    </citation>
    <scope>NUCLEOTIDE SEQUENCE</scope>
    <source>
        <strain evidence="5">ATCC30299</strain>
    </source>
</reference>
<dbReference type="Proteomes" id="UP001162131">
    <property type="component" value="Unassembled WGS sequence"/>
</dbReference>
<name>A0AAU9JNJ8_9CILI</name>
<keyword evidence="6" id="KW-1185">Reference proteome</keyword>
<evidence type="ECO:0000256" key="3">
    <source>
        <dbReference type="ARBA" id="ARBA00023140"/>
    </source>
</evidence>